<name>A0AA86S5X2_9FABA</name>
<dbReference type="AlphaFoldDB" id="A0AA86S5X2"/>
<organism evidence="1 2">
    <name type="scientific">Sphenostylis stenocarpa</name>
    <dbReference type="NCBI Taxonomy" id="92480"/>
    <lineage>
        <taxon>Eukaryota</taxon>
        <taxon>Viridiplantae</taxon>
        <taxon>Streptophyta</taxon>
        <taxon>Embryophyta</taxon>
        <taxon>Tracheophyta</taxon>
        <taxon>Spermatophyta</taxon>
        <taxon>Magnoliopsida</taxon>
        <taxon>eudicotyledons</taxon>
        <taxon>Gunneridae</taxon>
        <taxon>Pentapetalae</taxon>
        <taxon>rosids</taxon>
        <taxon>fabids</taxon>
        <taxon>Fabales</taxon>
        <taxon>Fabaceae</taxon>
        <taxon>Papilionoideae</taxon>
        <taxon>50 kb inversion clade</taxon>
        <taxon>NPAAA clade</taxon>
        <taxon>indigoferoid/millettioid clade</taxon>
        <taxon>Phaseoleae</taxon>
        <taxon>Sphenostylis</taxon>
    </lineage>
</organism>
<accession>A0AA86S5X2</accession>
<dbReference type="EMBL" id="OY731399">
    <property type="protein sequence ID" value="CAJ1924973.1"/>
    <property type="molecule type" value="Genomic_DNA"/>
</dbReference>
<protein>
    <submittedName>
        <fullName evidence="1">Uncharacterized protein</fullName>
    </submittedName>
</protein>
<dbReference type="Gramene" id="rna-AYBTSS11_LOCUS3875">
    <property type="protein sequence ID" value="CAJ1924973.1"/>
    <property type="gene ID" value="gene-AYBTSS11_LOCUS3875"/>
</dbReference>
<reference evidence="1" key="1">
    <citation type="submission" date="2023-10" db="EMBL/GenBank/DDBJ databases">
        <authorList>
            <person name="Domelevo Entfellner J.-B."/>
        </authorList>
    </citation>
    <scope>NUCLEOTIDE SEQUENCE</scope>
</reference>
<keyword evidence="2" id="KW-1185">Reference proteome</keyword>
<evidence type="ECO:0000313" key="2">
    <source>
        <dbReference type="Proteomes" id="UP001189624"/>
    </source>
</evidence>
<proteinExistence type="predicted"/>
<dbReference type="Proteomes" id="UP001189624">
    <property type="component" value="Chromosome 2"/>
</dbReference>
<sequence>MDAMKTAYEILRQNAEIRYNSMILFGFIIWCIPQPFQDSEASSPPSHLNSNSLELKHRILKLLQLTRTKS</sequence>
<gene>
    <name evidence="1" type="ORF">AYBTSS11_LOCUS3875</name>
</gene>
<evidence type="ECO:0000313" key="1">
    <source>
        <dbReference type="EMBL" id="CAJ1924973.1"/>
    </source>
</evidence>